<reference evidence="2 3" key="1">
    <citation type="submission" date="2018-10" db="EMBL/GenBank/DDBJ databases">
        <authorList>
            <person name="Li J."/>
        </authorList>
    </citation>
    <scope>NUCLEOTIDE SEQUENCE [LARGE SCALE GENOMIC DNA]</scope>
    <source>
        <strain evidence="2 3">ZD1-4</strain>
    </source>
</reference>
<dbReference type="RefSeq" id="WP_121660593.1">
    <property type="nucleotide sequence ID" value="NZ_BMEK01000004.1"/>
</dbReference>
<organism evidence="2 3">
    <name type="scientific">Mycetocola zhadangensis</name>
    <dbReference type="NCBI Taxonomy" id="1164595"/>
    <lineage>
        <taxon>Bacteria</taxon>
        <taxon>Bacillati</taxon>
        <taxon>Actinomycetota</taxon>
        <taxon>Actinomycetes</taxon>
        <taxon>Micrococcales</taxon>
        <taxon>Microbacteriaceae</taxon>
        <taxon>Mycetocola</taxon>
    </lineage>
</organism>
<dbReference type="EMBL" id="RCWJ01000005">
    <property type="protein sequence ID" value="RLQ81120.1"/>
    <property type="molecule type" value="Genomic_DNA"/>
</dbReference>
<feature type="compositionally biased region" description="Basic and acidic residues" evidence="1">
    <location>
        <begin position="35"/>
        <end position="54"/>
    </location>
</feature>
<sequence>MSHIGDNNPDAPDAALLGPGTTATGAGTALGSVHESAEGEDHIPPLDRSSHDETAASPSAD</sequence>
<dbReference type="Proteomes" id="UP000282460">
    <property type="component" value="Unassembled WGS sequence"/>
</dbReference>
<gene>
    <name evidence="2" type="ORF">D9V28_15380</name>
</gene>
<protein>
    <submittedName>
        <fullName evidence="2">Uncharacterized protein</fullName>
    </submittedName>
</protein>
<feature type="region of interest" description="Disordered" evidence="1">
    <location>
        <begin position="1"/>
        <end position="61"/>
    </location>
</feature>
<name>A0A3L7ISN9_9MICO</name>
<evidence type="ECO:0000313" key="2">
    <source>
        <dbReference type="EMBL" id="RLQ81120.1"/>
    </source>
</evidence>
<accession>A0A3L7ISN9</accession>
<evidence type="ECO:0000256" key="1">
    <source>
        <dbReference type="SAM" id="MobiDB-lite"/>
    </source>
</evidence>
<comment type="caution">
    <text evidence="2">The sequence shown here is derived from an EMBL/GenBank/DDBJ whole genome shotgun (WGS) entry which is preliminary data.</text>
</comment>
<proteinExistence type="predicted"/>
<evidence type="ECO:0000313" key="3">
    <source>
        <dbReference type="Proteomes" id="UP000282460"/>
    </source>
</evidence>
<feature type="compositionally biased region" description="Low complexity" evidence="1">
    <location>
        <begin position="14"/>
        <end position="31"/>
    </location>
</feature>
<dbReference type="AlphaFoldDB" id="A0A3L7ISN9"/>
<keyword evidence="3" id="KW-1185">Reference proteome</keyword>